<name>M0M015_9EURY</name>
<sequence>MAARPPQDDPAEPDAITFGIAALDGRLAEADLTYPTDAATVVETLGDPEIPCDPSGQTVALSTALDEAGPTRFEDENRLLDALHPVFEERRQSASTGLLARLRALF</sequence>
<dbReference type="RefSeq" id="WP_007693819.1">
    <property type="nucleotide sequence ID" value="NZ_AJRK01000354.1"/>
</dbReference>
<protein>
    <submittedName>
        <fullName evidence="1">Uncharacterized protein</fullName>
    </submittedName>
</protein>
<dbReference type="PATRIC" id="fig|1132509.6.peg.2483"/>
<dbReference type="InterPro" id="IPR043899">
    <property type="entry name" value="DUF5789"/>
</dbReference>
<gene>
    <name evidence="1" type="ORF">C447_11000</name>
</gene>
<dbReference type="Pfam" id="PF19102">
    <property type="entry name" value="DUF5789"/>
    <property type="match status" value="1"/>
</dbReference>
<evidence type="ECO:0000313" key="1">
    <source>
        <dbReference type="EMBL" id="EMA37959.1"/>
    </source>
</evidence>
<accession>M0M015</accession>
<dbReference type="OrthoDB" id="317711at2157"/>
<evidence type="ECO:0000313" key="2">
    <source>
        <dbReference type="Proteomes" id="UP000011566"/>
    </source>
</evidence>
<comment type="caution">
    <text evidence="1">The sequence shown here is derived from an EMBL/GenBank/DDBJ whole genome shotgun (WGS) entry which is preliminary data.</text>
</comment>
<proteinExistence type="predicted"/>
<dbReference type="EMBL" id="AOMB01000032">
    <property type="protein sequence ID" value="EMA37959.1"/>
    <property type="molecule type" value="Genomic_DNA"/>
</dbReference>
<dbReference type="Proteomes" id="UP000011566">
    <property type="component" value="Unassembled WGS sequence"/>
</dbReference>
<dbReference type="AlphaFoldDB" id="M0M015"/>
<organism evidence="1 2">
    <name type="scientific">Halococcus hamelinensis 100A6</name>
    <dbReference type="NCBI Taxonomy" id="1132509"/>
    <lineage>
        <taxon>Archaea</taxon>
        <taxon>Methanobacteriati</taxon>
        <taxon>Methanobacteriota</taxon>
        <taxon>Stenosarchaea group</taxon>
        <taxon>Halobacteria</taxon>
        <taxon>Halobacteriales</taxon>
        <taxon>Halococcaceae</taxon>
        <taxon>Halococcus</taxon>
    </lineage>
</organism>
<reference evidence="1 2" key="1">
    <citation type="journal article" date="2014" name="PLoS Genet.">
        <title>Phylogenetically driven sequencing of extremely halophilic archaea reveals strategies for static and dynamic osmo-response.</title>
        <authorList>
            <person name="Becker E.A."/>
            <person name="Seitzer P.M."/>
            <person name="Tritt A."/>
            <person name="Larsen D."/>
            <person name="Krusor M."/>
            <person name="Yao A.I."/>
            <person name="Wu D."/>
            <person name="Madern D."/>
            <person name="Eisen J.A."/>
            <person name="Darling A.E."/>
            <person name="Facciotti M.T."/>
        </authorList>
    </citation>
    <scope>NUCLEOTIDE SEQUENCE [LARGE SCALE GENOMIC DNA]</scope>
    <source>
        <strain evidence="1 2">100A6</strain>
    </source>
</reference>
<dbReference type="eggNOG" id="arCOG04575">
    <property type="taxonomic scope" value="Archaea"/>
</dbReference>
<keyword evidence="2" id="KW-1185">Reference proteome</keyword>